<name>A0A3F3QHU9_9EURO</name>
<keyword evidence="3" id="KW-1185">Reference proteome</keyword>
<evidence type="ECO:0000313" key="2">
    <source>
        <dbReference type="EMBL" id="RDH38660.1"/>
    </source>
</evidence>
<protein>
    <submittedName>
        <fullName evidence="2">Uncharacterized protein</fullName>
    </submittedName>
</protein>
<keyword evidence="1" id="KW-0812">Transmembrane</keyword>
<keyword evidence="1" id="KW-0472">Membrane</keyword>
<evidence type="ECO:0000313" key="3">
    <source>
        <dbReference type="Proteomes" id="UP000253729"/>
    </source>
</evidence>
<evidence type="ECO:0000256" key="1">
    <source>
        <dbReference type="SAM" id="Phobius"/>
    </source>
</evidence>
<reference evidence="2 3" key="1">
    <citation type="submission" date="2018-07" db="EMBL/GenBank/DDBJ databases">
        <title>The genomes of Aspergillus section Nigri reveals drivers in fungal speciation.</title>
        <authorList>
            <consortium name="DOE Joint Genome Institute"/>
            <person name="Vesth T.C."/>
            <person name="Nybo J."/>
            <person name="Theobald S."/>
            <person name="Brandl J."/>
            <person name="Frisvad J.C."/>
            <person name="Nielsen K.F."/>
            <person name="Lyhne E.K."/>
            <person name="Kogle M.E."/>
            <person name="Kuo A."/>
            <person name="Riley R."/>
            <person name="Clum A."/>
            <person name="Nolan M."/>
            <person name="Lipzen A."/>
            <person name="Salamov A."/>
            <person name="Henrissat B."/>
            <person name="Wiebenga A."/>
            <person name="De vries R.P."/>
            <person name="Grigoriev I.V."/>
            <person name="Mortensen U.H."/>
            <person name="Andersen M.R."/>
            <person name="Baker S.E."/>
        </authorList>
    </citation>
    <scope>NUCLEOTIDE SEQUENCE [LARGE SCALE GENOMIC DNA]</scope>
    <source>
        <strain evidence="2 3">CBS 139.54b</strain>
    </source>
</reference>
<feature type="transmembrane region" description="Helical" evidence="1">
    <location>
        <begin position="15"/>
        <end position="34"/>
    </location>
</feature>
<dbReference type="AlphaFoldDB" id="A0A3F3QHU9"/>
<gene>
    <name evidence="2" type="ORF">BDQ94DRAFT_134374</name>
</gene>
<proteinExistence type="predicted"/>
<dbReference type="EMBL" id="KZ852033">
    <property type="protein sequence ID" value="RDH38660.1"/>
    <property type="molecule type" value="Genomic_DNA"/>
</dbReference>
<dbReference type="GeneID" id="38132807"/>
<keyword evidence="1" id="KW-1133">Transmembrane helix</keyword>
<dbReference type="Proteomes" id="UP000253729">
    <property type="component" value="Unassembled WGS sequence"/>
</dbReference>
<accession>A0A3F3QHU9</accession>
<sequence length="74" mass="8496">MYELYGSRRENIKSVPIYVGVYFLMEYFLGWLVFRGLPSGVDQPFQGETTIHEKSVIHIAEADRIASGGDLIWK</sequence>
<dbReference type="RefSeq" id="XP_026631682.1">
    <property type="nucleotide sequence ID" value="XM_026764451.1"/>
</dbReference>
<organism evidence="2 3">
    <name type="scientific">Aspergillus welwitschiae</name>
    <dbReference type="NCBI Taxonomy" id="1341132"/>
    <lineage>
        <taxon>Eukaryota</taxon>
        <taxon>Fungi</taxon>
        <taxon>Dikarya</taxon>
        <taxon>Ascomycota</taxon>
        <taxon>Pezizomycotina</taxon>
        <taxon>Eurotiomycetes</taxon>
        <taxon>Eurotiomycetidae</taxon>
        <taxon>Eurotiales</taxon>
        <taxon>Aspergillaceae</taxon>
        <taxon>Aspergillus</taxon>
        <taxon>Aspergillus subgen. Circumdati</taxon>
    </lineage>
</organism>